<evidence type="ECO:0000313" key="1">
    <source>
        <dbReference type="EMBL" id="PZW19317.1"/>
    </source>
</evidence>
<gene>
    <name evidence="1" type="ORF">EI42_06130</name>
</gene>
<keyword evidence="2" id="KW-1185">Reference proteome</keyword>
<comment type="caution">
    <text evidence="1">The sequence shown here is derived from an EMBL/GenBank/DDBJ whole genome shotgun (WGS) entry which is preliminary data.</text>
</comment>
<evidence type="ECO:0000313" key="2">
    <source>
        <dbReference type="Proteomes" id="UP000248806"/>
    </source>
</evidence>
<organism evidence="1 2">
    <name type="scientific">Thermosporothrix hazakensis</name>
    <dbReference type="NCBI Taxonomy" id="644383"/>
    <lineage>
        <taxon>Bacteria</taxon>
        <taxon>Bacillati</taxon>
        <taxon>Chloroflexota</taxon>
        <taxon>Ktedonobacteria</taxon>
        <taxon>Ktedonobacterales</taxon>
        <taxon>Thermosporotrichaceae</taxon>
        <taxon>Thermosporothrix</taxon>
    </lineage>
</organism>
<dbReference type="RefSeq" id="WP_137686157.1">
    <property type="nucleotide sequence ID" value="NZ_BIFX01000001.1"/>
</dbReference>
<sequence>MLEQKYKCGFVLSGLNMRLFVCAIVAYHGPLEDFIRHECETYEWLYGVKVYPMSPVSVEEWFAAYIVNEVGAPICIGRFGCSQPAIAQCFWCGIFCCSEHAFPIVGRKRQKRGIVGGTFAVECERCRK</sequence>
<dbReference type="EMBL" id="QKUF01000049">
    <property type="protein sequence ID" value="PZW19317.1"/>
    <property type="molecule type" value="Genomic_DNA"/>
</dbReference>
<reference evidence="1 2" key="1">
    <citation type="submission" date="2018-06" db="EMBL/GenBank/DDBJ databases">
        <title>Genomic Encyclopedia of Archaeal and Bacterial Type Strains, Phase II (KMG-II): from individual species to whole genera.</title>
        <authorList>
            <person name="Goeker M."/>
        </authorList>
    </citation>
    <scope>NUCLEOTIDE SEQUENCE [LARGE SCALE GENOMIC DNA]</scope>
    <source>
        <strain evidence="1 2">ATCC BAA-1881</strain>
    </source>
</reference>
<accession>A0A326U5X5</accession>
<dbReference type="Proteomes" id="UP000248806">
    <property type="component" value="Unassembled WGS sequence"/>
</dbReference>
<proteinExistence type="predicted"/>
<dbReference type="AlphaFoldDB" id="A0A326U5X5"/>
<name>A0A326U5X5_THEHA</name>
<protein>
    <submittedName>
        <fullName evidence="1">Uncharacterized protein</fullName>
    </submittedName>
</protein>